<comment type="caution">
    <text evidence="1">The sequence shown here is derived from an EMBL/GenBank/DDBJ whole genome shotgun (WGS) entry which is preliminary data.</text>
</comment>
<accession>A0A9D4G561</accession>
<sequence>MERRDTPVDLILKKSKITKAFDIEKQDLHTDALALRRGYEYFSNIIFHLYSTLPWSLWLQAGNDVSRFMKIPHLTYTLLQKPVFSGLPATLSPARNDGFQTATSLRTFSVTDANDQSIITCSIQVSNFGLFREFPVLLRLFPFCLKFYMTLTTKV</sequence>
<name>A0A9D4G561_DREPO</name>
<reference evidence="1" key="2">
    <citation type="submission" date="2020-11" db="EMBL/GenBank/DDBJ databases">
        <authorList>
            <person name="McCartney M.A."/>
            <person name="Auch B."/>
            <person name="Kono T."/>
            <person name="Mallez S."/>
            <person name="Becker A."/>
            <person name="Gohl D.M."/>
            <person name="Silverstein K.A.T."/>
            <person name="Koren S."/>
            <person name="Bechman K.B."/>
            <person name="Herman A."/>
            <person name="Abrahante J.E."/>
            <person name="Garbe J."/>
        </authorList>
    </citation>
    <scope>NUCLEOTIDE SEQUENCE</scope>
    <source>
        <strain evidence="1">Duluth1</strain>
        <tissue evidence="1">Whole animal</tissue>
    </source>
</reference>
<dbReference type="Proteomes" id="UP000828390">
    <property type="component" value="Unassembled WGS sequence"/>
</dbReference>
<protein>
    <submittedName>
        <fullName evidence="1">Uncharacterized protein</fullName>
    </submittedName>
</protein>
<evidence type="ECO:0000313" key="1">
    <source>
        <dbReference type="EMBL" id="KAH3809309.1"/>
    </source>
</evidence>
<dbReference type="AlphaFoldDB" id="A0A9D4G561"/>
<reference evidence="1" key="1">
    <citation type="journal article" date="2019" name="bioRxiv">
        <title>The Genome of the Zebra Mussel, Dreissena polymorpha: A Resource for Invasive Species Research.</title>
        <authorList>
            <person name="McCartney M.A."/>
            <person name="Auch B."/>
            <person name="Kono T."/>
            <person name="Mallez S."/>
            <person name="Zhang Y."/>
            <person name="Obille A."/>
            <person name="Becker A."/>
            <person name="Abrahante J.E."/>
            <person name="Garbe J."/>
            <person name="Badalamenti J.P."/>
            <person name="Herman A."/>
            <person name="Mangelson H."/>
            <person name="Liachko I."/>
            <person name="Sullivan S."/>
            <person name="Sone E.D."/>
            <person name="Koren S."/>
            <person name="Silverstein K.A.T."/>
            <person name="Beckman K.B."/>
            <person name="Gohl D.M."/>
        </authorList>
    </citation>
    <scope>NUCLEOTIDE SEQUENCE</scope>
    <source>
        <strain evidence="1">Duluth1</strain>
        <tissue evidence="1">Whole animal</tissue>
    </source>
</reference>
<keyword evidence="2" id="KW-1185">Reference proteome</keyword>
<evidence type="ECO:0000313" key="2">
    <source>
        <dbReference type="Proteomes" id="UP000828390"/>
    </source>
</evidence>
<gene>
    <name evidence="1" type="ORF">DPMN_137671</name>
</gene>
<dbReference type="EMBL" id="JAIWYP010000006">
    <property type="protein sequence ID" value="KAH3809309.1"/>
    <property type="molecule type" value="Genomic_DNA"/>
</dbReference>
<organism evidence="1 2">
    <name type="scientific">Dreissena polymorpha</name>
    <name type="common">Zebra mussel</name>
    <name type="synonym">Mytilus polymorpha</name>
    <dbReference type="NCBI Taxonomy" id="45954"/>
    <lineage>
        <taxon>Eukaryota</taxon>
        <taxon>Metazoa</taxon>
        <taxon>Spiralia</taxon>
        <taxon>Lophotrochozoa</taxon>
        <taxon>Mollusca</taxon>
        <taxon>Bivalvia</taxon>
        <taxon>Autobranchia</taxon>
        <taxon>Heteroconchia</taxon>
        <taxon>Euheterodonta</taxon>
        <taxon>Imparidentia</taxon>
        <taxon>Neoheterodontei</taxon>
        <taxon>Myida</taxon>
        <taxon>Dreissenoidea</taxon>
        <taxon>Dreissenidae</taxon>
        <taxon>Dreissena</taxon>
    </lineage>
</organism>
<proteinExistence type="predicted"/>